<keyword evidence="7" id="KW-1185">Reference proteome</keyword>
<organism evidence="6 7">
    <name type="scientific">Desulfosarcina ovata subsp. ovata</name>
    <dbReference type="NCBI Taxonomy" id="2752305"/>
    <lineage>
        <taxon>Bacteria</taxon>
        <taxon>Pseudomonadati</taxon>
        <taxon>Thermodesulfobacteriota</taxon>
        <taxon>Desulfobacteria</taxon>
        <taxon>Desulfobacterales</taxon>
        <taxon>Desulfosarcinaceae</taxon>
        <taxon>Desulfosarcina</taxon>
    </lineage>
</organism>
<dbReference type="InterPro" id="IPR039424">
    <property type="entry name" value="SBP_5"/>
</dbReference>
<feature type="domain" description="Solute-binding protein family 5" evidence="5">
    <location>
        <begin position="98"/>
        <end position="430"/>
    </location>
</feature>
<dbReference type="PANTHER" id="PTHR30290">
    <property type="entry name" value="PERIPLASMIC BINDING COMPONENT OF ABC TRANSPORTER"/>
    <property type="match status" value="1"/>
</dbReference>
<keyword evidence="2" id="KW-0813">Transport</keyword>
<dbReference type="Gene3D" id="3.10.105.10">
    <property type="entry name" value="Dipeptide-binding Protein, Domain 3"/>
    <property type="match status" value="1"/>
</dbReference>
<dbReference type="CDD" id="cd08518">
    <property type="entry name" value="PBP2_NikA_DppA_OppA_like_19"/>
    <property type="match status" value="1"/>
</dbReference>
<protein>
    <submittedName>
        <fullName evidence="6">ABC transporter substrate-binding protein</fullName>
    </submittedName>
</protein>
<proteinExistence type="inferred from homology"/>
<dbReference type="Proteomes" id="UP000422108">
    <property type="component" value="Chromosome"/>
</dbReference>
<evidence type="ECO:0000256" key="4">
    <source>
        <dbReference type="SAM" id="SignalP"/>
    </source>
</evidence>
<dbReference type="PIRSF" id="PIRSF002741">
    <property type="entry name" value="MppA"/>
    <property type="match status" value="1"/>
</dbReference>
<feature type="chain" id="PRO_5024447437" evidence="4">
    <location>
        <begin position="28"/>
        <end position="561"/>
    </location>
</feature>
<dbReference type="EMBL" id="AP021879">
    <property type="protein sequence ID" value="BBO89582.1"/>
    <property type="molecule type" value="Genomic_DNA"/>
</dbReference>
<evidence type="ECO:0000259" key="5">
    <source>
        <dbReference type="Pfam" id="PF00496"/>
    </source>
</evidence>
<reference evidence="6 7" key="1">
    <citation type="submission" date="2019-11" db="EMBL/GenBank/DDBJ databases">
        <title>Comparative genomics of hydrocarbon-degrading Desulfosarcina strains.</title>
        <authorList>
            <person name="Watanabe M."/>
            <person name="Kojima H."/>
            <person name="Fukui M."/>
        </authorList>
    </citation>
    <scope>NUCLEOTIDE SEQUENCE [LARGE SCALE GENOMIC DNA]</scope>
    <source>
        <strain evidence="7">oXyS1</strain>
    </source>
</reference>
<dbReference type="GO" id="GO:0030288">
    <property type="term" value="C:outer membrane-bounded periplasmic space"/>
    <property type="evidence" value="ECO:0007669"/>
    <property type="project" value="UniProtKB-ARBA"/>
</dbReference>
<keyword evidence="3 4" id="KW-0732">Signal</keyword>
<dbReference type="PANTHER" id="PTHR30290:SF9">
    <property type="entry name" value="OLIGOPEPTIDE-BINDING PROTEIN APPA"/>
    <property type="match status" value="1"/>
</dbReference>
<evidence type="ECO:0000256" key="1">
    <source>
        <dbReference type="ARBA" id="ARBA00005695"/>
    </source>
</evidence>
<evidence type="ECO:0000313" key="7">
    <source>
        <dbReference type="Proteomes" id="UP000422108"/>
    </source>
</evidence>
<dbReference type="GO" id="GO:0015833">
    <property type="term" value="P:peptide transport"/>
    <property type="evidence" value="ECO:0007669"/>
    <property type="project" value="TreeGrafter"/>
</dbReference>
<sequence>MEYMDRKRMKRINLFCLVMLVILICSACHKTGDETAAEGPLETTGKTSSPPAINTNEPLLLALDIEPDDGFDPLMGWGSYGTPLFQSTLLRRNADQSVSGDLAKAWELDDSRRVWRITIRDDAVFSDGTLLTAADVAFTFNQAAKTAGKTDVTVLEQAVVIDPYTVEIRLKTPQITFINRLITLGIVPAHAYGKSYGRNPVGSGPYRLVQWDEGRQMVMASNPYYYGQKPAIEKVVFLFMEEDAAFAAAKAGTVHVFRAPQMLAKQEIPGMIRHAVPSVDNRGICFPCLPPQNWQSPQGYPVGNPVTADSAIRKAINHAVNRRELVDGILEGFGSPAHGPVNMLPWDQPDSAIRDNNPETARQILKAGGWQDNNGDGIVEKNGIAASFSLLYDANDSIRQALALAVSDAAKKIGIEIVVTGKSWDDIYKLMHSNAVLFGFGSFDQTEMHNLYFGGRKEEALHNPGFYANQTVDGYLNAAMAAPTENAAIPFWQKAQWDGKTGFSTRGDAAWAWLVNLDHTYFISQHLDIGHTCTEQHGSYIIANLPQWRWKVPSRPCASGT</sequence>
<evidence type="ECO:0000256" key="3">
    <source>
        <dbReference type="ARBA" id="ARBA00022729"/>
    </source>
</evidence>
<name>A0A5K8AAD4_9BACT</name>
<dbReference type="GO" id="GO:1904680">
    <property type="term" value="F:peptide transmembrane transporter activity"/>
    <property type="evidence" value="ECO:0007669"/>
    <property type="project" value="TreeGrafter"/>
</dbReference>
<dbReference type="GO" id="GO:0043190">
    <property type="term" value="C:ATP-binding cassette (ABC) transporter complex"/>
    <property type="evidence" value="ECO:0007669"/>
    <property type="project" value="InterPro"/>
</dbReference>
<dbReference type="SUPFAM" id="SSF53850">
    <property type="entry name" value="Periplasmic binding protein-like II"/>
    <property type="match status" value="1"/>
</dbReference>
<gene>
    <name evidence="6" type="ORF">DSCOOX_27620</name>
</gene>
<accession>A0A5K8AAD4</accession>
<dbReference type="AlphaFoldDB" id="A0A5K8AAD4"/>
<evidence type="ECO:0000256" key="2">
    <source>
        <dbReference type="ARBA" id="ARBA00022448"/>
    </source>
</evidence>
<dbReference type="InterPro" id="IPR000914">
    <property type="entry name" value="SBP_5_dom"/>
</dbReference>
<comment type="similarity">
    <text evidence="1">Belongs to the bacterial solute-binding protein 5 family.</text>
</comment>
<evidence type="ECO:0000313" key="6">
    <source>
        <dbReference type="EMBL" id="BBO89582.1"/>
    </source>
</evidence>
<feature type="signal peptide" evidence="4">
    <location>
        <begin position="1"/>
        <end position="27"/>
    </location>
</feature>
<dbReference type="Pfam" id="PF00496">
    <property type="entry name" value="SBP_bac_5"/>
    <property type="match status" value="1"/>
</dbReference>
<dbReference type="InterPro" id="IPR030678">
    <property type="entry name" value="Peptide/Ni-bd"/>
</dbReference>
<dbReference type="Gene3D" id="3.40.190.10">
    <property type="entry name" value="Periplasmic binding protein-like II"/>
    <property type="match status" value="1"/>
</dbReference>